<dbReference type="PROSITE" id="PS00109">
    <property type="entry name" value="PROTEIN_KINASE_TYR"/>
    <property type="match status" value="1"/>
</dbReference>
<dbReference type="Gene3D" id="1.10.510.10">
    <property type="entry name" value="Transferase(Phosphotransferase) domain 1"/>
    <property type="match status" value="1"/>
</dbReference>
<keyword evidence="10" id="KW-1185">Reference proteome</keyword>
<dbReference type="PROSITE" id="PS50011">
    <property type="entry name" value="PROTEIN_KINASE_DOM"/>
    <property type="match status" value="1"/>
</dbReference>
<dbReference type="InterPro" id="IPR011009">
    <property type="entry name" value="Kinase-like_dom_sf"/>
</dbReference>
<evidence type="ECO:0000256" key="7">
    <source>
        <dbReference type="SAM" id="Phobius"/>
    </source>
</evidence>
<feature type="region of interest" description="Disordered" evidence="6">
    <location>
        <begin position="321"/>
        <end position="353"/>
    </location>
</feature>
<dbReference type="PANTHER" id="PTHR43289:SF34">
    <property type="entry name" value="SERINE_THREONINE-PROTEIN KINASE YBDM-RELATED"/>
    <property type="match status" value="1"/>
</dbReference>
<dbReference type="PROSITE" id="PS00107">
    <property type="entry name" value="PROTEIN_KINASE_ATP"/>
    <property type="match status" value="1"/>
</dbReference>
<keyword evidence="1" id="KW-0808">Transferase</keyword>
<dbReference type="Gene3D" id="3.30.200.20">
    <property type="entry name" value="Phosphorylase Kinase, domain 1"/>
    <property type="match status" value="1"/>
</dbReference>
<dbReference type="PANTHER" id="PTHR43289">
    <property type="entry name" value="MITOGEN-ACTIVATED PROTEIN KINASE KINASE KINASE 20-RELATED"/>
    <property type="match status" value="1"/>
</dbReference>
<name>A0A841CRR0_9PSEU</name>
<dbReference type="Pfam" id="PF00069">
    <property type="entry name" value="Pkinase"/>
    <property type="match status" value="1"/>
</dbReference>
<keyword evidence="7" id="KW-0812">Transmembrane</keyword>
<gene>
    <name evidence="9" type="ORF">FHS29_004774</name>
</gene>
<keyword evidence="4 5" id="KW-0067">ATP-binding</keyword>
<dbReference type="AlphaFoldDB" id="A0A841CRR0"/>
<feature type="compositionally biased region" description="Low complexity" evidence="6">
    <location>
        <begin position="321"/>
        <end position="333"/>
    </location>
</feature>
<evidence type="ECO:0000313" key="9">
    <source>
        <dbReference type="EMBL" id="MBB5958166.1"/>
    </source>
</evidence>
<feature type="domain" description="Protein kinase" evidence="8">
    <location>
        <begin position="19"/>
        <end position="269"/>
    </location>
</feature>
<evidence type="ECO:0000256" key="1">
    <source>
        <dbReference type="ARBA" id="ARBA00022679"/>
    </source>
</evidence>
<keyword evidence="3 9" id="KW-0418">Kinase</keyword>
<keyword evidence="7" id="KW-1133">Transmembrane helix</keyword>
<keyword evidence="9" id="KW-0723">Serine/threonine-protein kinase</keyword>
<dbReference type="GO" id="GO:0004674">
    <property type="term" value="F:protein serine/threonine kinase activity"/>
    <property type="evidence" value="ECO:0007669"/>
    <property type="project" value="UniProtKB-KW"/>
</dbReference>
<feature type="transmembrane region" description="Helical" evidence="7">
    <location>
        <begin position="354"/>
        <end position="373"/>
    </location>
</feature>
<reference evidence="9 10" key="1">
    <citation type="submission" date="2020-08" db="EMBL/GenBank/DDBJ databases">
        <title>Genomic Encyclopedia of Type Strains, Phase III (KMG-III): the genomes of soil and plant-associated and newly described type strains.</title>
        <authorList>
            <person name="Whitman W."/>
        </authorList>
    </citation>
    <scope>NUCLEOTIDE SEQUENCE [LARGE SCALE GENOMIC DNA]</scope>
    <source>
        <strain evidence="9 10">CECT 8640</strain>
    </source>
</reference>
<dbReference type="CDD" id="cd14014">
    <property type="entry name" value="STKc_PknB_like"/>
    <property type="match status" value="1"/>
</dbReference>
<evidence type="ECO:0000256" key="3">
    <source>
        <dbReference type="ARBA" id="ARBA00022777"/>
    </source>
</evidence>
<dbReference type="Proteomes" id="UP000547510">
    <property type="component" value="Unassembled WGS sequence"/>
</dbReference>
<evidence type="ECO:0000259" key="8">
    <source>
        <dbReference type="PROSITE" id="PS50011"/>
    </source>
</evidence>
<evidence type="ECO:0000256" key="4">
    <source>
        <dbReference type="ARBA" id="ARBA00022840"/>
    </source>
</evidence>
<dbReference type="RefSeq" id="WP_184693883.1">
    <property type="nucleotide sequence ID" value="NZ_JACHJN010000007.1"/>
</dbReference>
<feature type="binding site" evidence="5">
    <location>
        <position position="47"/>
    </location>
    <ligand>
        <name>ATP</name>
        <dbReference type="ChEBI" id="CHEBI:30616"/>
    </ligand>
</feature>
<evidence type="ECO:0000256" key="6">
    <source>
        <dbReference type="SAM" id="MobiDB-lite"/>
    </source>
</evidence>
<dbReference type="EMBL" id="JACHJN010000007">
    <property type="protein sequence ID" value="MBB5958166.1"/>
    <property type="molecule type" value="Genomic_DNA"/>
</dbReference>
<dbReference type="GO" id="GO:0005524">
    <property type="term" value="F:ATP binding"/>
    <property type="evidence" value="ECO:0007669"/>
    <property type="project" value="UniProtKB-UniRule"/>
</dbReference>
<evidence type="ECO:0000256" key="5">
    <source>
        <dbReference type="PROSITE-ProRule" id="PRU10141"/>
    </source>
</evidence>
<sequence>MSGRFAPLTADDPGEVGGYVLRARLGVGGMGRVYLAFSPGGRALAVKVVRSEHAEDEEFRRRFEQEVAAARRVQGMCTVPVVDADPGAALPWLATAYVPGPSLRQAVSEHGPLPPATVLRLVAGVAEGLAAVHACGIVHRDLTPANVLLAEDGPRVIDFGIAHAAAATSLTRTGTSVGTPAFMAPEQVRGRPVTPAVDVFALGHLAVYAAVGRPAFGEGNREAMFFRILGEPPDVDDCPEEIRGIAIRCLAKEPGDRPSLTEVLAHVAEQAHGPSLPGRWLPEPLAASLDAYHPSAYRPTAVNRPTAIGHATAIDHPTAVDRTATSDRTATTRIRPSHPSRTPPVRNTRRGGSGGAMVAGVAILLAALVAVVIGPRKVLDAATGFFSEPTSTASPATSTSTEAPTRPQPDTLAAGCAEAIEGITAFNELPDNADWTAGVAGVQHLATALAAATRAATNPEVRSALETLATDLTTALGHGLTGDGEGFLAMSDKIATDGEALVNACKGIR</sequence>
<dbReference type="InterPro" id="IPR000719">
    <property type="entry name" value="Prot_kinase_dom"/>
</dbReference>
<evidence type="ECO:0000313" key="10">
    <source>
        <dbReference type="Proteomes" id="UP000547510"/>
    </source>
</evidence>
<comment type="caution">
    <text evidence="9">The sequence shown here is derived from an EMBL/GenBank/DDBJ whole genome shotgun (WGS) entry which is preliminary data.</text>
</comment>
<feature type="compositionally biased region" description="Low complexity" evidence="6">
    <location>
        <begin position="387"/>
        <end position="405"/>
    </location>
</feature>
<dbReference type="InterPro" id="IPR017441">
    <property type="entry name" value="Protein_kinase_ATP_BS"/>
</dbReference>
<accession>A0A841CRR0</accession>
<keyword evidence="7" id="KW-0472">Membrane</keyword>
<organism evidence="9 10">
    <name type="scientific">Saccharothrix tamanrassetensis</name>
    <dbReference type="NCBI Taxonomy" id="1051531"/>
    <lineage>
        <taxon>Bacteria</taxon>
        <taxon>Bacillati</taxon>
        <taxon>Actinomycetota</taxon>
        <taxon>Actinomycetes</taxon>
        <taxon>Pseudonocardiales</taxon>
        <taxon>Pseudonocardiaceae</taxon>
        <taxon>Saccharothrix</taxon>
    </lineage>
</organism>
<evidence type="ECO:0000256" key="2">
    <source>
        <dbReference type="ARBA" id="ARBA00022741"/>
    </source>
</evidence>
<proteinExistence type="predicted"/>
<dbReference type="InterPro" id="IPR008266">
    <property type="entry name" value="Tyr_kinase_AS"/>
</dbReference>
<protein>
    <submittedName>
        <fullName evidence="9">Serine/threonine protein kinase</fullName>
    </submittedName>
</protein>
<feature type="region of interest" description="Disordered" evidence="6">
    <location>
        <begin position="386"/>
        <end position="409"/>
    </location>
</feature>
<dbReference type="SUPFAM" id="SSF56112">
    <property type="entry name" value="Protein kinase-like (PK-like)"/>
    <property type="match status" value="1"/>
</dbReference>
<keyword evidence="2 5" id="KW-0547">Nucleotide-binding</keyword>